<name>A0A8J8JRX5_9BACT</name>
<evidence type="ECO:0000313" key="3">
    <source>
        <dbReference type="Proteomes" id="UP000598971"/>
    </source>
</evidence>
<gene>
    <name evidence="2" type="ORF">GD597_01465</name>
</gene>
<dbReference type="Gene3D" id="1.20.1420.60">
    <property type="match status" value="1"/>
</dbReference>
<keyword evidence="3" id="KW-1185">Reference proteome</keyword>
<accession>A0A8J8JRX5</accession>
<evidence type="ECO:0000313" key="2">
    <source>
        <dbReference type="EMBL" id="NNV54108.1"/>
    </source>
</evidence>
<dbReference type="InterPro" id="IPR025402">
    <property type="entry name" value="DMP19_C"/>
</dbReference>
<organism evidence="2 3">
    <name type="scientific">Limnovirga soli</name>
    <dbReference type="NCBI Taxonomy" id="2656915"/>
    <lineage>
        <taxon>Bacteria</taxon>
        <taxon>Pseudomonadati</taxon>
        <taxon>Bacteroidota</taxon>
        <taxon>Chitinophagia</taxon>
        <taxon>Chitinophagales</taxon>
        <taxon>Chitinophagaceae</taxon>
        <taxon>Limnovirga</taxon>
    </lineage>
</organism>
<evidence type="ECO:0000259" key="1">
    <source>
        <dbReference type="Pfam" id="PF14300"/>
    </source>
</evidence>
<dbReference type="EMBL" id="WHPF01000001">
    <property type="protein sequence ID" value="NNV54108.1"/>
    <property type="molecule type" value="Genomic_DNA"/>
</dbReference>
<dbReference type="Pfam" id="PF14300">
    <property type="entry name" value="DMP19"/>
    <property type="match status" value="1"/>
</dbReference>
<feature type="domain" description="DNA mimic protein DMP19 C-terminal" evidence="1">
    <location>
        <begin position="87"/>
        <end position="201"/>
    </location>
</feature>
<comment type="caution">
    <text evidence="2">The sequence shown here is derived from an EMBL/GenBank/DDBJ whole genome shotgun (WGS) entry which is preliminary data.</text>
</comment>
<reference evidence="2" key="1">
    <citation type="submission" date="2019-10" db="EMBL/GenBank/DDBJ databases">
        <title>Draft genome sequence of Panacibacter sp. KCS-6.</title>
        <authorList>
            <person name="Yim K.J."/>
        </authorList>
    </citation>
    <scope>NUCLEOTIDE SEQUENCE</scope>
    <source>
        <strain evidence="2">KCS-6</strain>
    </source>
</reference>
<dbReference type="Proteomes" id="UP000598971">
    <property type="component" value="Unassembled WGS sequence"/>
</dbReference>
<proteinExistence type="predicted"/>
<sequence>MGLIATILNLFGCSGQTKKNDIGLSKEMEEQLAQSVEAFKNRPIHKELTEQIIDTTPDDNLLQVVFDNLSEKQPTNYEKEYETVMSWNKSRQAIYMIWALEAEVNNGGYNQFYFNSSGQFYKHLPDALRLVGATKFADLTKRANETFEKENPKITQHQDGTLEGFSKSYDDNPLNKYDDEFYDLYKMENLQQIQVAYIRKNKKEFIDK</sequence>
<dbReference type="AlphaFoldDB" id="A0A8J8JRX5"/>
<protein>
    <submittedName>
        <fullName evidence="2">DUF4375 domain-containing protein</fullName>
    </submittedName>
</protein>